<dbReference type="AlphaFoldDB" id="A0A0L7LWN9"/>
<reference evidence="2" key="1">
    <citation type="submission" date="2006-09" db="EMBL/GenBank/DDBJ databases">
        <title>Annotation of Plasmodium falciparum Dd2.</title>
        <authorList>
            <consortium name="The Broad Institute Genome Sequencing Platform"/>
            <person name="Volkman S.K."/>
            <person name="Neafsey D.E."/>
            <person name="Dash A.P."/>
            <person name="Chitnis C.E."/>
            <person name="Hartl D.L."/>
            <person name="Young S.K."/>
            <person name="Zeng Q."/>
            <person name="Koehrsen M."/>
            <person name="Alvarado L."/>
            <person name="Berlin A."/>
            <person name="Borenstein D."/>
            <person name="Chapman S.B."/>
            <person name="Chen Z."/>
            <person name="Engels R."/>
            <person name="Freedman E."/>
            <person name="Gellesch M."/>
            <person name="Goldberg J."/>
            <person name="Griggs A."/>
            <person name="Gujja S."/>
            <person name="Heilman E.R."/>
            <person name="Heiman D.I."/>
            <person name="Howarth C."/>
            <person name="Jen D."/>
            <person name="Larson L."/>
            <person name="Mehta T."/>
            <person name="Neiman D."/>
            <person name="Park D."/>
            <person name="Pearson M."/>
            <person name="Roberts A."/>
            <person name="Saif S."/>
            <person name="Shea T."/>
            <person name="Shenoy N."/>
            <person name="Sisk P."/>
            <person name="Stolte C."/>
            <person name="Sykes S."/>
            <person name="Walk T."/>
            <person name="White J."/>
            <person name="Yandava C."/>
            <person name="Haas B."/>
            <person name="Henn M.R."/>
            <person name="Nusbaum C."/>
            <person name="Birren B."/>
        </authorList>
    </citation>
    <scope>NUCLEOTIDE SEQUENCE [LARGE SCALE GENOMIC DNA]</scope>
</reference>
<dbReference type="Gene3D" id="1.25.40.120">
    <property type="entry name" value="Protein prenylyltransferase"/>
    <property type="match status" value="1"/>
</dbReference>
<dbReference type="OrthoDB" id="1658at2759"/>
<dbReference type="KEGG" id="pfd:PFDG_00440"/>
<feature type="non-terminal residue" evidence="1">
    <location>
        <position position="69"/>
    </location>
</feature>
<organism evidence="1 2">
    <name type="scientific">Plasmodium falciparum (isolate Dd2)</name>
    <dbReference type="NCBI Taxonomy" id="57267"/>
    <lineage>
        <taxon>Eukaryota</taxon>
        <taxon>Sar</taxon>
        <taxon>Alveolata</taxon>
        <taxon>Apicomplexa</taxon>
        <taxon>Aconoidasida</taxon>
        <taxon>Haemosporida</taxon>
        <taxon>Plasmodiidae</taxon>
        <taxon>Plasmodium</taxon>
        <taxon>Plasmodium (Laverania)</taxon>
    </lineage>
</organism>
<dbReference type="EMBL" id="DS016093">
    <property type="protein sequence ID" value="KOB85096.1"/>
    <property type="molecule type" value="Genomic_DNA"/>
</dbReference>
<protein>
    <recommendedName>
        <fullName evidence="3">Geranylgeranyl transferase type II subunit alpha</fullName>
    </recommendedName>
</protein>
<sequence length="69" mass="8531">MHGRRANRAQEEEQARLQKVKELIPLVNNLIKKKKTNNYDKEYIDRTSLILMKCPYLQTLWNYRREYFE</sequence>
<evidence type="ECO:0000313" key="1">
    <source>
        <dbReference type="EMBL" id="KOB85096.1"/>
    </source>
</evidence>
<evidence type="ECO:0000313" key="2">
    <source>
        <dbReference type="Proteomes" id="UP000054282"/>
    </source>
</evidence>
<gene>
    <name evidence="1" type="ORF">PFDG_00440</name>
</gene>
<evidence type="ECO:0008006" key="3">
    <source>
        <dbReference type="Google" id="ProtNLM"/>
    </source>
</evidence>
<name>A0A0L7LWN9_PLAF4</name>
<accession>A0A0L7LWN9</accession>
<dbReference type="Proteomes" id="UP000054282">
    <property type="component" value="Unassembled WGS sequence"/>
</dbReference>
<dbReference type="SUPFAM" id="SSF48439">
    <property type="entry name" value="Protein prenylyltransferase"/>
    <property type="match status" value="1"/>
</dbReference>
<proteinExistence type="predicted"/>
<reference evidence="2" key="2">
    <citation type="submission" date="2006-09" db="EMBL/GenBank/DDBJ databases">
        <title>The genome sequence of Plasmodium falciparum Dd2.</title>
        <authorList>
            <consortium name="The Broad Institute Genome Sequencing Platform"/>
            <person name="Birren B."/>
            <person name="Lander E."/>
            <person name="Galagan J."/>
            <person name="Nusbaum C."/>
            <person name="Devon K."/>
            <person name="Henn M."/>
            <person name="Jaffe D."/>
            <person name="Butler J."/>
            <person name="Alvarez P."/>
            <person name="Gnerre S."/>
            <person name="Grabherr M."/>
            <person name="Kleber M."/>
            <person name="Mauceli E."/>
            <person name="Brockman W."/>
            <person name="MacCallum I.A."/>
            <person name="Rounsley S."/>
            <person name="Young S."/>
            <person name="LaButti K."/>
            <person name="Pushparaj V."/>
            <person name="DeCaprio D."/>
            <person name="Crawford M."/>
            <person name="Koehrsen M."/>
            <person name="Engels R."/>
            <person name="Montgomery P."/>
            <person name="Pearson M."/>
            <person name="Howarth C."/>
            <person name="Larson L."/>
            <person name="Luoma S."/>
            <person name="White J."/>
            <person name="Kodira C."/>
            <person name="Zeng Q."/>
            <person name="O'Leary S."/>
            <person name="Yandava C."/>
            <person name="Alvarado L."/>
            <person name="Wirth D."/>
            <person name="Volkman S."/>
            <person name="Hartl D."/>
        </authorList>
    </citation>
    <scope>NUCLEOTIDE SEQUENCE [LARGE SCALE GENOMIC DNA]</scope>
</reference>